<comment type="similarity">
    <text evidence="1 4">Belongs to the short-chain dehydrogenases/reductases (SDR) family.</text>
</comment>
<dbReference type="InterPro" id="IPR002347">
    <property type="entry name" value="SDR_fam"/>
</dbReference>
<dbReference type="PATRIC" id="fig|344882.3.peg.2752"/>
<dbReference type="PRINTS" id="PR00080">
    <property type="entry name" value="SDRFAMILY"/>
</dbReference>
<dbReference type="PROSITE" id="PS00061">
    <property type="entry name" value="ADH_SHORT"/>
    <property type="match status" value="1"/>
</dbReference>
<comment type="caution">
    <text evidence="5">The sequence shown here is derived from an EMBL/GenBank/DDBJ whole genome shotgun (WGS) entry which is preliminary data.</text>
</comment>
<evidence type="ECO:0000313" key="6">
    <source>
        <dbReference type="Proteomes" id="UP000052052"/>
    </source>
</evidence>
<dbReference type="STRING" id="344882.ABB29_07045"/>
<dbReference type="InterPro" id="IPR045313">
    <property type="entry name" value="CBR1-like"/>
</dbReference>
<accession>A0A0R0CJA1</accession>
<dbReference type="OrthoDB" id="5786478at2"/>
<evidence type="ECO:0000256" key="1">
    <source>
        <dbReference type="ARBA" id="ARBA00006484"/>
    </source>
</evidence>
<keyword evidence="3" id="KW-0560">Oxidoreductase</keyword>
<dbReference type="CDD" id="cd05324">
    <property type="entry name" value="carb_red_PTCR-like_SDR_c"/>
    <property type="match status" value="1"/>
</dbReference>
<dbReference type="InterPro" id="IPR020904">
    <property type="entry name" value="Sc_DH/Rdtase_CS"/>
</dbReference>
<dbReference type="PANTHER" id="PTHR43490">
    <property type="entry name" value="(+)-NEOMENTHOL DEHYDROGENASE"/>
    <property type="match status" value="1"/>
</dbReference>
<evidence type="ECO:0000256" key="4">
    <source>
        <dbReference type="RuleBase" id="RU000363"/>
    </source>
</evidence>
<organism evidence="5 6">
    <name type="scientific">Pseudoxanthomonas dokdonensis</name>
    <dbReference type="NCBI Taxonomy" id="344882"/>
    <lineage>
        <taxon>Bacteria</taxon>
        <taxon>Pseudomonadati</taxon>
        <taxon>Pseudomonadota</taxon>
        <taxon>Gammaproteobacteria</taxon>
        <taxon>Lysobacterales</taxon>
        <taxon>Lysobacteraceae</taxon>
        <taxon>Pseudoxanthomonas</taxon>
    </lineage>
</organism>
<sequence>MTSSSTIALVTGATRGIGLETVRQLAEAGVHTLLAGRNRDGAVQAALELQSQGLPVEAIQLDVTDTASIQAAAREIEQRHGRLDILVNNAGIIADDPSLPVSAQSLDAWRRTFETNLFGVIGVTQAMLPLLRRSAHGRIVNVSSILGSLALHSDPSSPIYDFKIPAYNVSKSALNAWTVQLAYELKDSTIKVNSIHPGYVKTDMNAGGGEIEIVDGARTSVQLALIEDDGPQGGFFHLGEVLPW</sequence>
<name>A0A0R0CJA1_9GAMM</name>
<dbReference type="Proteomes" id="UP000052052">
    <property type="component" value="Unassembled WGS sequence"/>
</dbReference>
<evidence type="ECO:0000256" key="3">
    <source>
        <dbReference type="ARBA" id="ARBA00023002"/>
    </source>
</evidence>
<proteinExistence type="inferred from homology"/>
<dbReference type="Pfam" id="PF00106">
    <property type="entry name" value="adh_short"/>
    <property type="match status" value="1"/>
</dbReference>
<dbReference type="SUPFAM" id="SSF51735">
    <property type="entry name" value="NAD(P)-binding Rossmann-fold domains"/>
    <property type="match status" value="1"/>
</dbReference>
<dbReference type="PANTHER" id="PTHR43490:SF99">
    <property type="entry name" value="SHORT-CHAIN DEHYDROGENASE_REDUCTASE"/>
    <property type="match status" value="1"/>
</dbReference>
<gene>
    <name evidence="5" type="ORF">ABB29_07045</name>
</gene>
<dbReference type="PRINTS" id="PR00081">
    <property type="entry name" value="GDHRDH"/>
</dbReference>
<keyword evidence="2" id="KW-0521">NADP</keyword>
<reference evidence="5 6" key="1">
    <citation type="submission" date="2015-05" db="EMBL/GenBank/DDBJ databases">
        <title>Genome sequencing and analysis of members of genus Stenotrophomonas.</title>
        <authorList>
            <person name="Patil P.P."/>
            <person name="Midha S."/>
            <person name="Patil P.B."/>
        </authorList>
    </citation>
    <scope>NUCLEOTIDE SEQUENCE [LARGE SCALE GENOMIC DNA]</scope>
    <source>
        <strain evidence="5 6">DSM 21858</strain>
    </source>
</reference>
<protein>
    <submittedName>
        <fullName evidence="5">Short-chain dehydrogenase</fullName>
    </submittedName>
</protein>
<dbReference type="RefSeq" id="WP_057657920.1">
    <property type="nucleotide sequence ID" value="NZ_LDJL01000007.1"/>
</dbReference>
<dbReference type="AlphaFoldDB" id="A0A0R0CJA1"/>
<keyword evidence="6" id="KW-1185">Reference proteome</keyword>
<dbReference type="GO" id="GO:0016616">
    <property type="term" value="F:oxidoreductase activity, acting on the CH-OH group of donors, NAD or NADP as acceptor"/>
    <property type="evidence" value="ECO:0007669"/>
    <property type="project" value="InterPro"/>
</dbReference>
<dbReference type="InterPro" id="IPR036291">
    <property type="entry name" value="NAD(P)-bd_dom_sf"/>
</dbReference>
<dbReference type="EMBL" id="LDJL01000007">
    <property type="protein sequence ID" value="KRG69993.1"/>
    <property type="molecule type" value="Genomic_DNA"/>
</dbReference>
<dbReference type="Gene3D" id="3.40.50.720">
    <property type="entry name" value="NAD(P)-binding Rossmann-like Domain"/>
    <property type="match status" value="1"/>
</dbReference>
<evidence type="ECO:0000256" key="2">
    <source>
        <dbReference type="ARBA" id="ARBA00022857"/>
    </source>
</evidence>
<evidence type="ECO:0000313" key="5">
    <source>
        <dbReference type="EMBL" id="KRG69993.1"/>
    </source>
</evidence>